<reference evidence="3" key="2">
    <citation type="submission" date="2023-06" db="EMBL/GenBank/DDBJ databases">
        <authorList>
            <person name="Ma L."/>
            <person name="Liu K.-W."/>
            <person name="Li Z."/>
            <person name="Hsiao Y.-Y."/>
            <person name="Qi Y."/>
            <person name="Fu T."/>
            <person name="Tang G."/>
            <person name="Zhang D."/>
            <person name="Sun W.-H."/>
            <person name="Liu D.-K."/>
            <person name="Li Y."/>
            <person name="Chen G.-Z."/>
            <person name="Liu X.-D."/>
            <person name="Liao X.-Y."/>
            <person name="Jiang Y.-T."/>
            <person name="Yu X."/>
            <person name="Hao Y."/>
            <person name="Huang J."/>
            <person name="Zhao X.-W."/>
            <person name="Ke S."/>
            <person name="Chen Y.-Y."/>
            <person name="Wu W.-L."/>
            <person name="Hsu J.-L."/>
            <person name="Lin Y.-F."/>
            <person name="Huang M.-D."/>
            <person name="Li C.-Y."/>
            <person name="Huang L."/>
            <person name="Wang Z.-W."/>
            <person name="Zhao X."/>
            <person name="Zhong W.-Y."/>
            <person name="Peng D.-H."/>
            <person name="Ahmad S."/>
            <person name="Lan S."/>
            <person name="Zhang J.-S."/>
            <person name="Tsai W.-C."/>
            <person name="Van De Peer Y."/>
            <person name="Liu Z.-J."/>
        </authorList>
    </citation>
    <scope>NUCLEOTIDE SEQUENCE</scope>
    <source>
        <strain evidence="3">CP</strain>
        <tissue evidence="3">Leaves</tissue>
    </source>
</reference>
<evidence type="ECO:0000313" key="4">
    <source>
        <dbReference type="Proteomes" id="UP001180020"/>
    </source>
</evidence>
<evidence type="ECO:0000313" key="2">
    <source>
        <dbReference type="EMBL" id="KAK1310076.1"/>
    </source>
</evidence>
<proteinExistence type="predicted"/>
<dbReference type="EMBL" id="JAUJYO010000008">
    <property type="protein sequence ID" value="KAK1310076.1"/>
    <property type="molecule type" value="Genomic_DNA"/>
</dbReference>
<keyword evidence="4" id="KW-1185">Reference proteome</keyword>
<evidence type="ECO:0000256" key="1">
    <source>
        <dbReference type="SAM" id="MobiDB-lite"/>
    </source>
</evidence>
<sequence>MGEGSFRGAYPGVGTPVVTGVGHTGVAKAFRHKLAEHNSRANTGILPKPQPADRAPPAVERG</sequence>
<gene>
    <name evidence="2" type="ORF">QJS10_CPA08g00815</name>
    <name evidence="3" type="ORF">QJS10_CPA08g00866</name>
</gene>
<evidence type="ECO:0000313" key="3">
    <source>
        <dbReference type="EMBL" id="KAK1310881.1"/>
    </source>
</evidence>
<name>A0AAV9EBE0_ACOCL</name>
<dbReference type="EMBL" id="JAUJYO010000008">
    <property type="protein sequence ID" value="KAK1310881.1"/>
    <property type="molecule type" value="Genomic_DNA"/>
</dbReference>
<accession>A0AAV9EBE0</accession>
<feature type="region of interest" description="Disordered" evidence="1">
    <location>
        <begin position="37"/>
        <end position="62"/>
    </location>
</feature>
<organism evidence="3 4">
    <name type="scientific">Acorus calamus</name>
    <name type="common">Sweet flag</name>
    <dbReference type="NCBI Taxonomy" id="4465"/>
    <lineage>
        <taxon>Eukaryota</taxon>
        <taxon>Viridiplantae</taxon>
        <taxon>Streptophyta</taxon>
        <taxon>Embryophyta</taxon>
        <taxon>Tracheophyta</taxon>
        <taxon>Spermatophyta</taxon>
        <taxon>Magnoliopsida</taxon>
        <taxon>Liliopsida</taxon>
        <taxon>Acoraceae</taxon>
        <taxon>Acorus</taxon>
    </lineage>
</organism>
<reference evidence="3" key="1">
    <citation type="journal article" date="2023" name="Nat. Commun.">
        <title>Diploid and tetraploid genomes of Acorus and the evolution of monocots.</title>
        <authorList>
            <person name="Ma L."/>
            <person name="Liu K.W."/>
            <person name="Li Z."/>
            <person name="Hsiao Y.Y."/>
            <person name="Qi Y."/>
            <person name="Fu T."/>
            <person name="Tang G.D."/>
            <person name="Zhang D."/>
            <person name="Sun W.H."/>
            <person name="Liu D.K."/>
            <person name="Li Y."/>
            <person name="Chen G.Z."/>
            <person name="Liu X.D."/>
            <person name="Liao X.Y."/>
            <person name="Jiang Y.T."/>
            <person name="Yu X."/>
            <person name="Hao Y."/>
            <person name="Huang J."/>
            <person name="Zhao X.W."/>
            <person name="Ke S."/>
            <person name="Chen Y.Y."/>
            <person name="Wu W.L."/>
            <person name="Hsu J.L."/>
            <person name="Lin Y.F."/>
            <person name="Huang M.D."/>
            <person name="Li C.Y."/>
            <person name="Huang L."/>
            <person name="Wang Z.W."/>
            <person name="Zhao X."/>
            <person name="Zhong W.Y."/>
            <person name="Peng D.H."/>
            <person name="Ahmad S."/>
            <person name="Lan S."/>
            <person name="Zhang J.S."/>
            <person name="Tsai W.C."/>
            <person name="Van de Peer Y."/>
            <person name="Liu Z.J."/>
        </authorList>
    </citation>
    <scope>NUCLEOTIDE SEQUENCE</scope>
    <source>
        <strain evidence="3">CP</strain>
    </source>
</reference>
<dbReference type="AlphaFoldDB" id="A0AAV9EBE0"/>
<comment type="caution">
    <text evidence="3">The sequence shown here is derived from an EMBL/GenBank/DDBJ whole genome shotgun (WGS) entry which is preliminary data.</text>
</comment>
<dbReference type="Proteomes" id="UP001180020">
    <property type="component" value="Unassembled WGS sequence"/>
</dbReference>
<protein>
    <submittedName>
        <fullName evidence="3">Uncharacterized protein</fullName>
    </submittedName>
</protein>